<protein>
    <submittedName>
        <fullName evidence="2">Uncharacterized protein</fullName>
    </submittedName>
</protein>
<dbReference type="AlphaFoldDB" id="A0A150L9Q1"/>
<evidence type="ECO:0000313" key="3">
    <source>
        <dbReference type="Proteomes" id="UP000075683"/>
    </source>
</evidence>
<accession>A0A150L9Q1</accession>
<evidence type="ECO:0000256" key="1">
    <source>
        <dbReference type="SAM" id="MobiDB-lite"/>
    </source>
</evidence>
<reference evidence="2 3" key="1">
    <citation type="submission" date="2016-01" db="EMBL/GenBank/DDBJ databases">
        <title>Draft Genome Sequences of Seven Thermophilic Sporeformers Isolated from Foods.</title>
        <authorList>
            <person name="Berendsen E.M."/>
            <person name="Wells-Bennik M.H."/>
            <person name="Krawcyk A.O."/>
            <person name="De Jong A."/>
            <person name="Holsappel S."/>
            <person name="Eijlander R.T."/>
            <person name="Kuipers O.P."/>
        </authorList>
    </citation>
    <scope>NUCLEOTIDE SEQUENCE [LARGE SCALE GENOMIC DNA]</scope>
    <source>
        <strain evidence="2 3">B4135</strain>
    </source>
</reference>
<dbReference type="STRING" id="301148.B4135_3935"/>
<organism evidence="2 3">
    <name type="scientific">Caldibacillus debilis</name>
    <dbReference type="NCBI Taxonomy" id="301148"/>
    <lineage>
        <taxon>Bacteria</taxon>
        <taxon>Bacillati</taxon>
        <taxon>Bacillota</taxon>
        <taxon>Bacilli</taxon>
        <taxon>Bacillales</taxon>
        <taxon>Bacillaceae</taxon>
        <taxon>Caldibacillus</taxon>
    </lineage>
</organism>
<gene>
    <name evidence="2" type="ORF">B4135_3935</name>
</gene>
<dbReference type="EMBL" id="LQYT01000133">
    <property type="protein sequence ID" value="KYD09024.1"/>
    <property type="molecule type" value="Genomic_DNA"/>
</dbReference>
<dbReference type="Proteomes" id="UP000075683">
    <property type="component" value="Unassembled WGS sequence"/>
</dbReference>
<proteinExistence type="predicted"/>
<sequence>MRSKNPVLKIKGGGQCGKGQRIPQRKRNGQEASLAHLRPDPEPLY</sequence>
<name>A0A150L9Q1_9BACI</name>
<evidence type="ECO:0000313" key="2">
    <source>
        <dbReference type="EMBL" id="KYD09024.1"/>
    </source>
</evidence>
<feature type="region of interest" description="Disordered" evidence="1">
    <location>
        <begin position="1"/>
        <end position="45"/>
    </location>
</feature>
<comment type="caution">
    <text evidence="2">The sequence shown here is derived from an EMBL/GenBank/DDBJ whole genome shotgun (WGS) entry which is preliminary data.</text>
</comment>